<feature type="compositionally biased region" description="Basic and acidic residues" evidence="1">
    <location>
        <begin position="73"/>
        <end position="95"/>
    </location>
</feature>
<feature type="compositionally biased region" description="Basic and acidic residues" evidence="1">
    <location>
        <begin position="328"/>
        <end position="339"/>
    </location>
</feature>
<gene>
    <name evidence="2" type="ORF">BKA14_008508</name>
</gene>
<organism evidence="2 3">
    <name type="scientific">Paractinoplanes abujensis</name>
    <dbReference type="NCBI Taxonomy" id="882441"/>
    <lineage>
        <taxon>Bacteria</taxon>
        <taxon>Bacillati</taxon>
        <taxon>Actinomycetota</taxon>
        <taxon>Actinomycetes</taxon>
        <taxon>Micromonosporales</taxon>
        <taxon>Micromonosporaceae</taxon>
        <taxon>Paractinoplanes</taxon>
    </lineage>
</organism>
<evidence type="ECO:0000313" key="3">
    <source>
        <dbReference type="Proteomes" id="UP000542742"/>
    </source>
</evidence>
<feature type="compositionally biased region" description="Pro residues" evidence="1">
    <location>
        <begin position="11"/>
        <end position="23"/>
    </location>
</feature>
<feature type="region of interest" description="Disordered" evidence="1">
    <location>
        <begin position="315"/>
        <end position="354"/>
    </location>
</feature>
<feature type="compositionally biased region" description="Low complexity" evidence="1">
    <location>
        <begin position="1"/>
        <end position="10"/>
    </location>
</feature>
<feature type="region of interest" description="Disordered" evidence="1">
    <location>
        <begin position="469"/>
        <end position="491"/>
    </location>
</feature>
<feature type="region of interest" description="Disordered" evidence="1">
    <location>
        <begin position="1"/>
        <end position="258"/>
    </location>
</feature>
<dbReference type="Proteomes" id="UP000542742">
    <property type="component" value="Unassembled WGS sequence"/>
</dbReference>
<name>A0A7W7D2Y9_9ACTN</name>
<keyword evidence="3" id="KW-1185">Reference proteome</keyword>
<dbReference type="RefSeq" id="WP_184956373.1">
    <property type="nucleotide sequence ID" value="NZ_BOMC01000024.1"/>
</dbReference>
<dbReference type="AlphaFoldDB" id="A0A7W7D2Y9"/>
<feature type="compositionally biased region" description="Basic and acidic residues" evidence="1">
    <location>
        <begin position="160"/>
        <end position="177"/>
    </location>
</feature>
<reference evidence="2 3" key="1">
    <citation type="submission" date="2020-08" db="EMBL/GenBank/DDBJ databases">
        <title>Sequencing the genomes of 1000 actinobacteria strains.</title>
        <authorList>
            <person name="Klenk H.-P."/>
        </authorList>
    </citation>
    <scope>NUCLEOTIDE SEQUENCE [LARGE SCALE GENOMIC DNA]</scope>
    <source>
        <strain evidence="2 3">DSM 45518</strain>
    </source>
</reference>
<evidence type="ECO:0000313" key="2">
    <source>
        <dbReference type="EMBL" id="MBB4698360.1"/>
    </source>
</evidence>
<accession>A0A7W7D2Y9</accession>
<feature type="compositionally biased region" description="Basic and acidic residues" evidence="1">
    <location>
        <begin position="199"/>
        <end position="233"/>
    </location>
</feature>
<dbReference type="EMBL" id="JACHMF010000001">
    <property type="protein sequence ID" value="MBB4698360.1"/>
    <property type="molecule type" value="Genomic_DNA"/>
</dbReference>
<feature type="compositionally biased region" description="Basic and acidic residues" evidence="1">
    <location>
        <begin position="102"/>
        <end position="116"/>
    </location>
</feature>
<proteinExistence type="predicted"/>
<protein>
    <submittedName>
        <fullName evidence="2">Uncharacterized protein</fullName>
    </submittedName>
</protein>
<evidence type="ECO:0000256" key="1">
    <source>
        <dbReference type="SAM" id="MobiDB-lite"/>
    </source>
</evidence>
<sequence length="491" mass="53549">MADSPTTRTDTPPPPPPKPPEQGPAPDVQQKMDTLRAQREGNTTPHDQGGVKPSDRTPSRGLEPTPDFQQKLDAFRAHKEAKQDAGQYVDHRAEKAQNTAARHADRPTAGHQRAAEGHVAPRTAEASKATPAREAVAGERPGAPNIERFQPPPRGPGGEAGDRRLHQAQHLKPEADLRGQAPQIRAAEKNPGERPQGAHYRDPGQDQPRADRSEVQRQGLRDAVADAKSRRLENAVGFDQATGRPGEQTGGRPEPIVVIGGDQLFKSDYLDAVRRRAENHEKAEYRMDPADVVDADSLTVEQIDAMKAQGARIVDLGDGDPDVVDPWVKSRTDEQRDRASAPLTPDSGDGGSGRYEHYQPLFEKYPEPGSRIMTGDMQEARVIPAAAEMGPDVHTFDAFPDEDHKPNQLAQNIGWTGKIALDNAGHPGPDGVWRPDTYTIGYSEEARNGNGPGDFSTMEDEVHRDLGAWRQGVDRGDNAVFPDPYLPPDGR</sequence>
<comment type="caution">
    <text evidence="2">The sequence shown here is derived from an EMBL/GenBank/DDBJ whole genome shotgun (WGS) entry which is preliminary data.</text>
</comment>